<dbReference type="HOGENOM" id="CLU_1277807_0_0_1"/>
<organism evidence="3">
    <name type="scientific">Laccaria bicolor (strain S238N-H82 / ATCC MYA-4686)</name>
    <name type="common">Bicoloured deceiver</name>
    <name type="synonym">Laccaria laccata var. bicolor</name>
    <dbReference type="NCBI Taxonomy" id="486041"/>
    <lineage>
        <taxon>Eukaryota</taxon>
        <taxon>Fungi</taxon>
        <taxon>Dikarya</taxon>
        <taxon>Basidiomycota</taxon>
        <taxon>Agaricomycotina</taxon>
        <taxon>Agaricomycetes</taxon>
        <taxon>Agaricomycetidae</taxon>
        <taxon>Agaricales</taxon>
        <taxon>Agaricineae</taxon>
        <taxon>Hydnangiaceae</taxon>
        <taxon>Laccaria</taxon>
    </lineage>
</organism>
<dbReference type="OrthoDB" id="3029389at2759"/>
<feature type="signal peptide" evidence="1">
    <location>
        <begin position="1"/>
        <end position="19"/>
    </location>
</feature>
<dbReference type="InParanoid" id="B0DMC1"/>
<dbReference type="KEGG" id="lbc:LACBIDRAFT_304788"/>
<accession>B0DMC1</accession>
<dbReference type="AlphaFoldDB" id="B0DMC1"/>
<evidence type="ECO:0000313" key="2">
    <source>
        <dbReference type="EMBL" id="EDR04256.1"/>
    </source>
</evidence>
<dbReference type="RefSeq" id="XP_001885147.1">
    <property type="nucleotide sequence ID" value="XM_001885112.1"/>
</dbReference>
<keyword evidence="1" id="KW-0732">Signal</keyword>
<sequence length="216" mass="22792">MKAFKAFLATCSLVCGIFALDVTLYGVEAPQPVGNFATTVSAGTVLGASPIGVANDGGTVYVITEVQSLMVYQNTQTTQTVLSTPTTITYNFKADSTKVEQDIAVTFSGVVGLGRASCLLDGDGGGQCGAEIIADLAGVNNPMTVLSTSYTGKAQPFFTLNNVQTRGMSSLGDWSFSVPSPASQTTPRATNSSGSSFRPRAMWFFMWTFYVLYALF</sequence>
<name>B0DMC1_LACBS</name>
<gene>
    <name evidence="2" type="ORF">LACBIDRAFT_304788</name>
</gene>
<reference evidence="2 3" key="1">
    <citation type="journal article" date="2008" name="Nature">
        <title>The genome of Laccaria bicolor provides insights into mycorrhizal symbiosis.</title>
        <authorList>
            <person name="Martin F."/>
            <person name="Aerts A."/>
            <person name="Ahren D."/>
            <person name="Brun A."/>
            <person name="Danchin E.G.J."/>
            <person name="Duchaussoy F."/>
            <person name="Gibon J."/>
            <person name="Kohler A."/>
            <person name="Lindquist E."/>
            <person name="Pereda V."/>
            <person name="Salamov A."/>
            <person name="Shapiro H.J."/>
            <person name="Wuyts J."/>
            <person name="Blaudez D."/>
            <person name="Buee M."/>
            <person name="Brokstein P."/>
            <person name="Canbaeck B."/>
            <person name="Cohen D."/>
            <person name="Courty P.E."/>
            <person name="Coutinho P.M."/>
            <person name="Delaruelle C."/>
            <person name="Detter J.C."/>
            <person name="Deveau A."/>
            <person name="DiFazio S."/>
            <person name="Duplessis S."/>
            <person name="Fraissinet-Tachet L."/>
            <person name="Lucic E."/>
            <person name="Frey-Klett P."/>
            <person name="Fourrey C."/>
            <person name="Feussner I."/>
            <person name="Gay G."/>
            <person name="Grimwood J."/>
            <person name="Hoegger P.J."/>
            <person name="Jain P."/>
            <person name="Kilaru S."/>
            <person name="Labbe J."/>
            <person name="Lin Y.C."/>
            <person name="Legue V."/>
            <person name="Le Tacon F."/>
            <person name="Marmeisse R."/>
            <person name="Melayah D."/>
            <person name="Montanini B."/>
            <person name="Muratet M."/>
            <person name="Nehls U."/>
            <person name="Niculita-Hirzel H."/>
            <person name="Oudot-Le Secq M.P."/>
            <person name="Peter M."/>
            <person name="Quesneville H."/>
            <person name="Rajashekar B."/>
            <person name="Reich M."/>
            <person name="Rouhier N."/>
            <person name="Schmutz J."/>
            <person name="Yin T."/>
            <person name="Chalot M."/>
            <person name="Henrissat B."/>
            <person name="Kuees U."/>
            <person name="Lucas S."/>
            <person name="Van de Peer Y."/>
            <person name="Podila G.K."/>
            <person name="Polle A."/>
            <person name="Pukkila P.J."/>
            <person name="Richardson P.M."/>
            <person name="Rouze P."/>
            <person name="Sanders I.R."/>
            <person name="Stajich J.E."/>
            <person name="Tunlid A."/>
            <person name="Tuskan G."/>
            <person name="Grigoriev I.V."/>
        </authorList>
    </citation>
    <scope>NUCLEOTIDE SEQUENCE [LARGE SCALE GENOMIC DNA]</scope>
    <source>
        <strain evidence="3">S238N-H82 / ATCC MYA-4686</strain>
    </source>
</reference>
<protein>
    <submittedName>
        <fullName evidence="2">GPI-anchored small secreted protein</fullName>
    </submittedName>
</protein>
<proteinExistence type="predicted"/>
<keyword evidence="3" id="KW-1185">Reference proteome</keyword>
<evidence type="ECO:0000313" key="3">
    <source>
        <dbReference type="Proteomes" id="UP000001194"/>
    </source>
</evidence>
<dbReference type="GeneID" id="6080759"/>
<evidence type="ECO:0000256" key="1">
    <source>
        <dbReference type="SAM" id="SignalP"/>
    </source>
</evidence>
<feature type="chain" id="PRO_5002749338" evidence="1">
    <location>
        <begin position="20"/>
        <end position="216"/>
    </location>
</feature>
<dbReference type="Proteomes" id="UP000001194">
    <property type="component" value="Unassembled WGS sequence"/>
</dbReference>
<dbReference type="EMBL" id="DS547119">
    <property type="protein sequence ID" value="EDR04256.1"/>
    <property type="molecule type" value="Genomic_DNA"/>
</dbReference>